<feature type="disulfide bond" evidence="9">
    <location>
        <begin position="332"/>
        <end position="361"/>
    </location>
</feature>
<comment type="caution">
    <text evidence="12">The sequence shown here is derived from an EMBL/GenBank/DDBJ whole genome shotgun (WGS) entry which is preliminary data.</text>
</comment>
<dbReference type="Gene3D" id="3.30.300.50">
    <property type="match status" value="1"/>
</dbReference>
<dbReference type="RefSeq" id="WP_211041409.1">
    <property type="nucleotide sequence ID" value="NZ_JAELVF020000003.1"/>
</dbReference>
<dbReference type="AlphaFoldDB" id="A0A949JSD5"/>
<evidence type="ECO:0000313" key="13">
    <source>
        <dbReference type="Proteomes" id="UP000694501"/>
    </source>
</evidence>
<feature type="active site" description="Charge relay system" evidence="8">
    <location>
        <position position="338"/>
    </location>
</feature>
<evidence type="ECO:0000313" key="12">
    <source>
        <dbReference type="EMBL" id="MBU7600361.1"/>
    </source>
</evidence>
<evidence type="ECO:0000256" key="10">
    <source>
        <dbReference type="SAM" id="SignalP"/>
    </source>
</evidence>
<feature type="disulfide bond" evidence="9">
    <location>
        <begin position="200"/>
        <end position="221"/>
    </location>
</feature>
<evidence type="ECO:0000256" key="7">
    <source>
        <dbReference type="ARBA" id="ARBA00023157"/>
    </source>
</evidence>
<feature type="active site" description="Charge relay system" evidence="8">
    <location>
        <position position="220"/>
    </location>
</feature>
<dbReference type="InterPro" id="IPR001316">
    <property type="entry name" value="Pept_S1A_streptogrisin"/>
</dbReference>
<feature type="active site" description="Charge relay system" evidence="8">
    <location>
        <position position="251"/>
    </location>
</feature>
<evidence type="ECO:0000256" key="6">
    <source>
        <dbReference type="ARBA" id="ARBA00023145"/>
    </source>
</evidence>
<accession>A0A949JSD5</accession>
<dbReference type="GO" id="GO:0006508">
    <property type="term" value="P:proteolysis"/>
    <property type="evidence" value="ECO:0007669"/>
    <property type="project" value="UniProtKB-KW"/>
</dbReference>
<dbReference type="EMBL" id="JAELVF020000003">
    <property type="protein sequence ID" value="MBU7600361.1"/>
    <property type="molecule type" value="Genomic_DNA"/>
</dbReference>
<keyword evidence="2" id="KW-0645">Protease</keyword>
<keyword evidence="3 10" id="KW-0732">Signal</keyword>
<dbReference type="CDD" id="cd21112">
    <property type="entry name" value="alphaLP-like"/>
    <property type="match status" value="1"/>
</dbReference>
<evidence type="ECO:0000256" key="4">
    <source>
        <dbReference type="ARBA" id="ARBA00022801"/>
    </source>
</evidence>
<dbReference type="Pfam" id="PF02983">
    <property type="entry name" value="Pro_Al_protease"/>
    <property type="match status" value="1"/>
</dbReference>
<evidence type="ECO:0000256" key="8">
    <source>
        <dbReference type="PIRSR" id="PIRSR001134-1"/>
    </source>
</evidence>
<reference evidence="12" key="1">
    <citation type="submission" date="2021-06" db="EMBL/GenBank/DDBJ databases">
        <title>Sequencing of actinobacteria type strains.</title>
        <authorList>
            <person name="Nguyen G.-S."/>
            <person name="Wentzel A."/>
        </authorList>
    </citation>
    <scope>NUCLEOTIDE SEQUENCE</scope>
    <source>
        <strain evidence="12">P38-E01</strain>
    </source>
</reference>
<dbReference type="GO" id="GO:0005576">
    <property type="term" value="C:extracellular region"/>
    <property type="evidence" value="ECO:0007669"/>
    <property type="project" value="InterPro"/>
</dbReference>
<sequence>MAATVAGALLSVSGVAAAQAAPSGSADTYDPQMLKTLAASLDISRADAADRLDRQADQQGALEKLRKDGVKVDSAFFDADAALVVNVGDKADAAEVRNAGLTARTPDHRAEKLERIKKALDERASEITPEGVTSWSVDVEAGKVEIRVADAGTKAAKGFLKAASKYEGAVNVVKGEKPVTFQQSVLPGSKMTYSGSGGYCSVGYGAKDDSGKDFLVTAGHCIGEGDQLLNNGGQFATAEDTRFAIGTDSVDMGIAALESGASISTDVDTYGNGSVSVQGGERALPGADLCKGGATTGWTCGKVQEYDVTVTYTDPSGGPDTVVTGLGRSTVCTEGGDSGGAYISGSQAQGMTSGGPMGQTCGGVDDTGSSYFQPLDDTLEHYGLTLNTV</sequence>
<dbReference type="Gene3D" id="2.40.10.10">
    <property type="entry name" value="Trypsin-like serine proteases"/>
    <property type="match status" value="2"/>
</dbReference>
<feature type="domain" description="Peptidase S1A alpha-lytic prodomain" evidence="11">
    <location>
        <begin position="110"/>
        <end position="163"/>
    </location>
</feature>
<organism evidence="12 13">
    <name type="scientific">Streptomyces tardus</name>
    <dbReference type="NCBI Taxonomy" id="2780544"/>
    <lineage>
        <taxon>Bacteria</taxon>
        <taxon>Bacillati</taxon>
        <taxon>Actinomycetota</taxon>
        <taxon>Actinomycetes</taxon>
        <taxon>Kitasatosporales</taxon>
        <taxon>Streptomycetaceae</taxon>
        <taxon>Streptomyces</taxon>
    </lineage>
</organism>
<feature type="signal peptide" evidence="10">
    <location>
        <begin position="1"/>
        <end position="20"/>
    </location>
</feature>
<gene>
    <name evidence="12" type="ORF">JGS22_022685</name>
</gene>
<evidence type="ECO:0000256" key="1">
    <source>
        <dbReference type="ARBA" id="ARBA00007664"/>
    </source>
</evidence>
<dbReference type="InterPro" id="IPR009003">
    <property type="entry name" value="Peptidase_S1_PA"/>
</dbReference>
<dbReference type="SUPFAM" id="SSF50494">
    <property type="entry name" value="Trypsin-like serine proteases"/>
    <property type="match status" value="1"/>
</dbReference>
<dbReference type="InterPro" id="IPR035070">
    <property type="entry name" value="Streptogrisin_prodomain"/>
</dbReference>
<proteinExistence type="inferred from homology"/>
<feature type="disulfide bond" evidence="9">
    <location>
        <begin position="290"/>
        <end position="300"/>
    </location>
</feature>
<dbReference type="Proteomes" id="UP000694501">
    <property type="component" value="Unassembled WGS sequence"/>
</dbReference>
<evidence type="ECO:0000259" key="11">
    <source>
        <dbReference type="Pfam" id="PF02983"/>
    </source>
</evidence>
<dbReference type="PIRSF" id="PIRSF001134">
    <property type="entry name" value="Streptogrisin"/>
    <property type="match status" value="1"/>
</dbReference>
<keyword evidence="13" id="KW-1185">Reference proteome</keyword>
<evidence type="ECO:0000256" key="9">
    <source>
        <dbReference type="PIRSR" id="PIRSR001134-2"/>
    </source>
</evidence>
<keyword evidence="6" id="KW-0865">Zymogen</keyword>
<evidence type="ECO:0000256" key="5">
    <source>
        <dbReference type="ARBA" id="ARBA00022825"/>
    </source>
</evidence>
<dbReference type="InterPro" id="IPR004236">
    <property type="entry name" value="Pept_S1_alpha_lytic"/>
</dbReference>
<feature type="chain" id="PRO_5036715374" evidence="10">
    <location>
        <begin position="21"/>
        <end position="389"/>
    </location>
</feature>
<dbReference type="GO" id="GO:0004252">
    <property type="term" value="F:serine-type endopeptidase activity"/>
    <property type="evidence" value="ECO:0007669"/>
    <property type="project" value="InterPro"/>
</dbReference>
<keyword evidence="7 9" id="KW-1015">Disulfide bond</keyword>
<evidence type="ECO:0000256" key="3">
    <source>
        <dbReference type="ARBA" id="ARBA00022729"/>
    </source>
</evidence>
<protein>
    <submittedName>
        <fullName evidence="12">S1 family peptidase</fullName>
    </submittedName>
</protein>
<name>A0A949JSD5_9ACTN</name>
<comment type="similarity">
    <text evidence="1">Belongs to the peptidase S1 family.</text>
</comment>
<evidence type="ECO:0000256" key="2">
    <source>
        <dbReference type="ARBA" id="ARBA00022670"/>
    </source>
</evidence>
<keyword evidence="5" id="KW-0720">Serine protease</keyword>
<keyword evidence="4" id="KW-0378">Hydrolase</keyword>
<dbReference type="PRINTS" id="PR00861">
    <property type="entry name" value="ALYTICPTASE"/>
</dbReference>
<dbReference type="InterPro" id="IPR043504">
    <property type="entry name" value="Peptidase_S1_PA_chymotrypsin"/>
</dbReference>